<evidence type="ECO:0000256" key="1">
    <source>
        <dbReference type="SAM" id="MobiDB-lite"/>
    </source>
</evidence>
<evidence type="ECO:0000313" key="3">
    <source>
        <dbReference type="Proteomes" id="UP000664940"/>
    </source>
</evidence>
<reference evidence="2 3" key="1">
    <citation type="journal article" date="2020" name="Nature">
        <title>Six reference-quality genomes reveal evolution of bat adaptations.</title>
        <authorList>
            <person name="Jebb D."/>
            <person name="Huang Z."/>
            <person name="Pippel M."/>
            <person name="Hughes G.M."/>
            <person name="Lavrichenko K."/>
            <person name="Devanna P."/>
            <person name="Winkler S."/>
            <person name="Jermiin L.S."/>
            <person name="Skirmuntt E.C."/>
            <person name="Katzourakis A."/>
            <person name="Burkitt-Gray L."/>
            <person name="Ray D.A."/>
            <person name="Sullivan K.A.M."/>
            <person name="Roscito J.G."/>
            <person name="Kirilenko B.M."/>
            <person name="Davalos L.M."/>
            <person name="Corthals A.P."/>
            <person name="Power M.L."/>
            <person name="Jones G."/>
            <person name="Ransome R.D."/>
            <person name="Dechmann D.K.N."/>
            <person name="Locatelli A.G."/>
            <person name="Puechmaille S.J."/>
            <person name="Fedrigo O."/>
            <person name="Jarvis E.D."/>
            <person name="Hiller M."/>
            <person name="Vernes S.C."/>
            <person name="Myers E.W."/>
            <person name="Teeling E.C."/>
        </authorList>
    </citation>
    <scope>NUCLEOTIDE SEQUENCE [LARGE SCALE GENOMIC DNA]</scope>
    <source>
        <strain evidence="2">Bat1K_MPI-CBG_1</strain>
    </source>
</reference>
<dbReference type="Proteomes" id="UP000664940">
    <property type="component" value="Unassembled WGS sequence"/>
</dbReference>
<dbReference type="EMBL" id="JABVXQ010000014">
    <property type="protein sequence ID" value="KAF6078221.1"/>
    <property type="molecule type" value="Genomic_DNA"/>
</dbReference>
<gene>
    <name evidence="2" type="ORF">HJG60_009100</name>
</gene>
<dbReference type="AlphaFoldDB" id="A0A834DFR5"/>
<proteinExistence type="predicted"/>
<sequence>MSDAQAPLAIPWRSHQLSDHRHMLDSDGNLGSRPCPSFVEIRKFVGRERSSSVLSFNWKEENLLKKKLSFLESMKKYEANAWLREQKTFYKRYQMRLQTLELEHARLLGNKDLVRQLTSQNKLLNYTSSMVDESEAAVKAIIQARAGKECRMRLRGSAGGDRSPSVLSEGPLYQLQAQAPAPPLASLKADWRPERWMTAVTIRGSSSRGKDKPALALSLDALGAPQPGPQPRRLLVDSRRMSTVQSHLTDVDGGRKSQDKFLRYIVLGDREVEHLRKIGPRPRDSLHSLTEVQVAKALLARSRAVLGREFLEHKGAKHLKDSTQSHPWATQVLRTAFPTATWGRAAREQRVGQGPEFLGPREGNIALE</sequence>
<accession>A0A834DFR5</accession>
<comment type="caution">
    <text evidence="2">The sequence shown here is derived from an EMBL/GenBank/DDBJ whole genome shotgun (WGS) entry which is preliminary data.</text>
</comment>
<protein>
    <submittedName>
        <fullName evidence="2">Uncharacterized protein</fullName>
    </submittedName>
</protein>
<organism evidence="2 3">
    <name type="scientific">Phyllostomus discolor</name>
    <name type="common">pale spear-nosed bat</name>
    <dbReference type="NCBI Taxonomy" id="89673"/>
    <lineage>
        <taxon>Eukaryota</taxon>
        <taxon>Metazoa</taxon>
        <taxon>Chordata</taxon>
        <taxon>Craniata</taxon>
        <taxon>Vertebrata</taxon>
        <taxon>Euteleostomi</taxon>
        <taxon>Mammalia</taxon>
        <taxon>Eutheria</taxon>
        <taxon>Laurasiatheria</taxon>
        <taxon>Chiroptera</taxon>
        <taxon>Yangochiroptera</taxon>
        <taxon>Phyllostomidae</taxon>
        <taxon>Phyllostominae</taxon>
        <taxon>Phyllostomus</taxon>
    </lineage>
</organism>
<feature type="region of interest" description="Disordered" evidence="1">
    <location>
        <begin position="346"/>
        <end position="368"/>
    </location>
</feature>
<name>A0A834DFR5_9CHIR</name>
<evidence type="ECO:0000313" key="2">
    <source>
        <dbReference type="EMBL" id="KAF6078221.1"/>
    </source>
</evidence>